<evidence type="ECO:0000313" key="8">
    <source>
        <dbReference type="Proteomes" id="UP000614601"/>
    </source>
</evidence>
<dbReference type="InterPro" id="IPR005828">
    <property type="entry name" value="MFS_sugar_transport-like"/>
</dbReference>
<name>A0A811LRA1_9BILA</name>
<sequence>MSSAKAPPLSADVSLDFQDSAKTVPLSLNSPKTTVSKEDCQLLSPKKAKKLAKYIKDSIESPNNDKSTKKAVDLERYERMLLLLTQVGYLPVAASMLSTTFFEPSKHFCHLIINRTYDLPALQFKAFESGEFYSLLFEWQEICINSSWMVRISTAVMVGAVLGAFSAGFLADFFGRKPVVVCSLLCLTLANITLVMVGSVSPVLALFIFFWMGCASGGYMVTNVVFIIEAVKSERERLVVASLNGWPIGMLFTAIVSYLAKQQKLYYLITAGTSLVIAALLQLSSFESVGWLTNQNESAKAACVRRQIKIRNNRGNWHNLSLRSFKNGTTCSGIIRNAESDPQLPFKSPELSLKCSKCEGKVPVDKVVDNVKNYGEHTDNVQNGITRPVDKENELKTEKSRKFCSENGQNEEICSKSCRNLTDNDENQLKIDVNNTAKTSKGTINLKDNNILLDNGSKTNILLDQADFQPNFDDFSTKICQNIVNEAITSHDVVCKNDDKSVLNGTQCLECQVRDEEHNNSCFNINYSDVDHGEDRKVDGNDCKGNVVGCNDKDDDVDDMYGHLLRSKPKTTDQNTLQNELQQDQSDLRQDSQKDKLLQNTVTLDSQNDSSDDIYQATTITPTNMTDEDQILELEMKKQSTMTYLDLFKYSTIRRPLIALLYCFLSSSVVSFGFYFNTDYLPGNRYLNLGLMGLLKFTLGLIPFFFSYLISKKLIILLSVGTACACCWSLIAATTILSLNDSIVVTVMGLMVTASMDPTWKISHLYSVELFPTAVRNMARGACNVTARLGSMSGPLIILMRSVNPSLPYWLFAVLLTLQWLVLALFMPSKSADELPESMPNRSKKELKLLENA</sequence>
<comment type="subcellular location">
    <subcellularLocation>
        <location evidence="1">Membrane</location>
        <topology evidence="1">Multi-pass membrane protein</topology>
    </subcellularLocation>
</comment>
<keyword evidence="8" id="KW-1185">Reference proteome</keyword>
<dbReference type="SUPFAM" id="SSF103473">
    <property type="entry name" value="MFS general substrate transporter"/>
    <property type="match status" value="2"/>
</dbReference>
<feature type="transmembrane region" description="Helical" evidence="6">
    <location>
        <begin position="148"/>
        <end position="171"/>
    </location>
</feature>
<gene>
    <name evidence="7" type="ORF">BOKJ2_LOCUS14207</name>
</gene>
<dbReference type="GO" id="GO:0016020">
    <property type="term" value="C:membrane"/>
    <property type="evidence" value="ECO:0007669"/>
    <property type="project" value="UniProtKB-SubCell"/>
</dbReference>
<keyword evidence="3 6" id="KW-1133">Transmembrane helix</keyword>
<feature type="transmembrane region" description="Helical" evidence="6">
    <location>
        <begin position="80"/>
        <end position="102"/>
    </location>
</feature>
<feature type="transmembrane region" description="Helical" evidence="6">
    <location>
        <begin position="178"/>
        <end position="197"/>
    </location>
</feature>
<dbReference type="Pfam" id="PF07690">
    <property type="entry name" value="MFS_1"/>
    <property type="match status" value="1"/>
</dbReference>
<feature type="transmembrane region" description="Helical" evidence="6">
    <location>
        <begin position="238"/>
        <end position="259"/>
    </location>
</feature>
<feature type="transmembrane region" description="Helical" evidence="6">
    <location>
        <begin position="203"/>
        <end position="226"/>
    </location>
</feature>
<dbReference type="AlphaFoldDB" id="A0A811LRA1"/>
<feature type="region of interest" description="Disordered" evidence="5">
    <location>
        <begin position="832"/>
        <end position="853"/>
    </location>
</feature>
<feature type="transmembrane region" description="Helical" evidence="6">
    <location>
        <begin position="265"/>
        <end position="283"/>
    </location>
</feature>
<dbReference type="EMBL" id="CAJFCW020000006">
    <property type="protein sequence ID" value="CAG9127826.1"/>
    <property type="molecule type" value="Genomic_DNA"/>
</dbReference>
<evidence type="ECO:0000256" key="3">
    <source>
        <dbReference type="ARBA" id="ARBA00022989"/>
    </source>
</evidence>
<keyword evidence="4 6" id="KW-0472">Membrane</keyword>
<reference evidence="7" key="1">
    <citation type="submission" date="2020-09" db="EMBL/GenBank/DDBJ databases">
        <authorList>
            <person name="Kikuchi T."/>
        </authorList>
    </citation>
    <scope>NUCLEOTIDE SEQUENCE</scope>
    <source>
        <strain evidence="7">SH1</strain>
    </source>
</reference>
<feature type="transmembrane region" description="Helical" evidence="6">
    <location>
        <begin position="807"/>
        <end position="826"/>
    </location>
</feature>
<keyword evidence="2 6" id="KW-0812">Transmembrane</keyword>
<dbReference type="InterPro" id="IPR036259">
    <property type="entry name" value="MFS_trans_sf"/>
</dbReference>
<evidence type="ECO:0000256" key="5">
    <source>
        <dbReference type="SAM" id="MobiDB-lite"/>
    </source>
</evidence>
<feature type="compositionally biased region" description="Basic and acidic residues" evidence="5">
    <location>
        <begin position="843"/>
        <end position="853"/>
    </location>
</feature>
<dbReference type="InterPro" id="IPR011701">
    <property type="entry name" value="MFS"/>
</dbReference>
<evidence type="ECO:0000256" key="4">
    <source>
        <dbReference type="ARBA" id="ARBA00023136"/>
    </source>
</evidence>
<evidence type="ECO:0008006" key="9">
    <source>
        <dbReference type="Google" id="ProtNLM"/>
    </source>
</evidence>
<dbReference type="OrthoDB" id="3936150at2759"/>
<dbReference type="PANTHER" id="PTHR24064">
    <property type="entry name" value="SOLUTE CARRIER FAMILY 22 MEMBER"/>
    <property type="match status" value="1"/>
</dbReference>
<dbReference type="Proteomes" id="UP000614601">
    <property type="component" value="Unassembled WGS sequence"/>
</dbReference>
<feature type="transmembrane region" description="Helical" evidence="6">
    <location>
        <begin position="716"/>
        <end position="737"/>
    </location>
</feature>
<dbReference type="GO" id="GO:0022857">
    <property type="term" value="F:transmembrane transporter activity"/>
    <property type="evidence" value="ECO:0007669"/>
    <property type="project" value="InterPro"/>
</dbReference>
<feature type="transmembrane region" description="Helical" evidence="6">
    <location>
        <begin position="657"/>
        <end position="677"/>
    </location>
</feature>
<organism evidence="7 8">
    <name type="scientific">Bursaphelenchus okinawaensis</name>
    <dbReference type="NCBI Taxonomy" id="465554"/>
    <lineage>
        <taxon>Eukaryota</taxon>
        <taxon>Metazoa</taxon>
        <taxon>Ecdysozoa</taxon>
        <taxon>Nematoda</taxon>
        <taxon>Chromadorea</taxon>
        <taxon>Rhabditida</taxon>
        <taxon>Tylenchina</taxon>
        <taxon>Tylenchomorpha</taxon>
        <taxon>Aphelenchoidea</taxon>
        <taxon>Aphelenchoididae</taxon>
        <taxon>Bursaphelenchus</taxon>
    </lineage>
</organism>
<accession>A0A811LRA1</accession>
<evidence type="ECO:0000256" key="2">
    <source>
        <dbReference type="ARBA" id="ARBA00022692"/>
    </source>
</evidence>
<dbReference type="EMBL" id="CAJFDH010000006">
    <property type="protein sequence ID" value="CAD5230581.1"/>
    <property type="molecule type" value="Genomic_DNA"/>
</dbReference>
<evidence type="ECO:0000256" key="6">
    <source>
        <dbReference type="SAM" id="Phobius"/>
    </source>
</evidence>
<dbReference type="Proteomes" id="UP000783686">
    <property type="component" value="Unassembled WGS sequence"/>
</dbReference>
<evidence type="ECO:0000256" key="1">
    <source>
        <dbReference type="ARBA" id="ARBA00004141"/>
    </source>
</evidence>
<comment type="caution">
    <text evidence="7">The sequence shown here is derived from an EMBL/GenBank/DDBJ whole genome shotgun (WGS) entry which is preliminary data.</text>
</comment>
<dbReference type="Gene3D" id="1.20.1250.20">
    <property type="entry name" value="MFS general substrate transporter like domains"/>
    <property type="match status" value="2"/>
</dbReference>
<dbReference type="Pfam" id="PF00083">
    <property type="entry name" value="Sugar_tr"/>
    <property type="match status" value="1"/>
</dbReference>
<evidence type="ECO:0000313" key="7">
    <source>
        <dbReference type="EMBL" id="CAD5230581.1"/>
    </source>
</evidence>
<proteinExistence type="predicted"/>
<protein>
    <recommendedName>
        <fullName evidence="9">MFS domain-containing protein</fullName>
    </recommendedName>
</protein>
<feature type="transmembrane region" description="Helical" evidence="6">
    <location>
        <begin position="689"/>
        <end position="709"/>
    </location>
</feature>